<gene>
    <name evidence="1" type="ORF">I4F81_000076</name>
</gene>
<comment type="caution">
    <text evidence="1">The sequence shown here is derived from an EMBL/GenBank/DDBJ whole genome shotgun (WGS) entry which is preliminary data.</text>
</comment>
<accession>A0ACC3BHW7</accession>
<reference evidence="1" key="1">
    <citation type="submission" date="2019-11" db="EMBL/GenBank/DDBJ databases">
        <title>Nori genome reveals adaptations in red seaweeds to the harsh intertidal environment.</title>
        <authorList>
            <person name="Wang D."/>
            <person name="Mao Y."/>
        </authorList>
    </citation>
    <scope>NUCLEOTIDE SEQUENCE</scope>
    <source>
        <tissue evidence="1">Gametophyte</tissue>
    </source>
</reference>
<dbReference type="EMBL" id="CM020618">
    <property type="protein sequence ID" value="KAK1857459.1"/>
    <property type="molecule type" value="Genomic_DNA"/>
</dbReference>
<proteinExistence type="predicted"/>
<name>A0ACC3BHW7_PYRYE</name>
<protein>
    <submittedName>
        <fullName evidence="1">Uncharacterized protein</fullName>
    </submittedName>
</protein>
<evidence type="ECO:0000313" key="2">
    <source>
        <dbReference type="Proteomes" id="UP000798662"/>
    </source>
</evidence>
<dbReference type="Proteomes" id="UP000798662">
    <property type="component" value="Chromosome 1"/>
</dbReference>
<evidence type="ECO:0000313" key="1">
    <source>
        <dbReference type="EMBL" id="KAK1857459.1"/>
    </source>
</evidence>
<sequence>MRTQTPDARCRDTDADADADADGDTPRRRASLPGGCFLRRGGSEGGMGGGRWGGSFGRVHREHYSVVRWVTHAAVSVSVARRCDRGRVSWGGVAHRLLPLGVWARLSSSPPPIVFSLRGAALRLLRALSAVLGRPLLSLFPPLLRMLSLLGVRWHPSSFLALPPPCTLSPCAALSPFPRLCVLYACSTLLVRLRTGERRHKRAVRADGSWLPGVFQTRGIGGCGDAEILIPFQPILDDYQAGLFCMSKNGRVRLDGPLYHVAFESDADAAAAGWAHTRGVLRNVTVQPTRNAPGGASLVAAPLNDPARVRVPVRVRGVDRCGGLTEGGGWLNHLTQAVDLRVAPGVAAPLWVTVDVGGLALRGRVTLADIGTEEGVAVVGDPATIVAVISK</sequence>
<keyword evidence="2" id="KW-1185">Reference proteome</keyword>
<organism evidence="1 2">
    <name type="scientific">Pyropia yezoensis</name>
    <name type="common">Susabi-nori</name>
    <name type="synonym">Porphyra yezoensis</name>
    <dbReference type="NCBI Taxonomy" id="2788"/>
    <lineage>
        <taxon>Eukaryota</taxon>
        <taxon>Rhodophyta</taxon>
        <taxon>Bangiophyceae</taxon>
        <taxon>Bangiales</taxon>
        <taxon>Bangiaceae</taxon>
        <taxon>Pyropia</taxon>
    </lineage>
</organism>